<dbReference type="GO" id="GO:0005886">
    <property type="term" value="C:plasma membrane"/>
    <property type="evidence" value="ECO:0007669"/>
    <property type="project" value="UniProtKB-SubCell"/>
</dbReference>
<dbReference type="GO" id="GO:0030213">
    <property type="term" value="P:hyaluronan biosynthetic process"/>
    <property type="evidence" value="ECO:0007669"/>
    <property type="project" value="TreeGrafter"/>
</dbReference>
<dbReference type="EMBL" id="LPBJ01000047">
    <property type="protein sequence ID" value="KVP98113.1"/>
    <property type="molecule type" value="Genomic_DNA"/>
</dbReference>
<dbReference type="GO" id="GO:0050501">
    <property type="term" value="F:hyaluronan synthase activity"/>
    <property type="evidence" value="ECO:0007669"/>
    <property type="project" value="TreeGrafter"/>
</dbReference>
<evidence type="ECO:0000256" key="2">
    <source>
        <dbReference type="ARBA" id="ARBA00006782"/>
    </source>
</evidence>
<reference evidence="11 12" key="1">
    <citation type="submission" date="2015-11" db="EMBL/GenBank/DDBJ databases">
        <title>Expanding the genomic diversity of Burkholderia species for the development of highly accurate diagnostics.</title>
        <authorList>
            <person name="Sahl J."/>
            <person name="Keim P."/>
            <person name="Wagner D."/>
        </authorList>
    </citation>
    <scope>NUCLEOTIDE SEQUENCE [LARGE SCALE GENOMIC DNA]</scope>
    <source>
        <strain evidence="11 12">MSMB1808WGS</strain>
    </source>
</reference>
<dbReference type="CDD" id="cd06423">
    <property type="entry name" value="CESA_like"/>
    <property type="match status" value="1"/>
</dbReference>
<feature type="transmembrane region" description="Helical" evidence="9">
    <location>
        <begin position="311"/>
        <end position="329"/>
    </location>
</feature>
<feature type="transmembrane region" description="Helical" evidence="9">
    <location>
        <begin position="373"/>
        <end position="396"/>
    </location>
</feature>
<comment type="subcellular location">
    <subcellularLocation>
        <location evidence="1">Cell membrane</location>
    </subcellularLocation>
</comment>
<dbReference type="InterPro" id="IPR001173">
    <property type="entry name" value="Glyco_trans_2-like"/>
</dbReference>
<dbReference type="Proteomes" id="UP000056453">
    <property type="component" value="Unassembled WGS sequence"/>
</dbReference>
<keyword evidence="4" id="KW-1003">Cell membrane</keyword>
<keyword evidence="9" id="KW-0812">Transmembrane</keyword>
<dbReference type="Gene3D" id="3.90.550.10">
    <property type="entry name" value="Spore Coat Polysaccharide Biosynthesis Protein SpsA, Chain A"/>
    <property type="match status" value="1"/>
</dbReference>
<evidence type="ECO:0000259" key="10">
    <source>
        <dbReference type="Pfam" id="PF00535"/>
    </source>
</evidence>
<comment type="caution">
    <text evidence="11">The sequence shown here is derived from an EMBL/GenBank/DDBJ whole genome shotgun (WGS) entry which is preliminary data.</text>
</comment>
<accession>A0AAW3MVZ6</accession>
<feature type="transmembrane region" description="Helical" evidence="9">
    <location>
        <begin position="6"/>
        <end position="27"/>
    </location>
</feature>
<evidence type="ECO:0000256" key="8">
    <source>
        <dbReference type="ARBA" id="ARBA00032978"/>
    </source>
</evidence>
<dbReference type="AlphaFoldDB" id="A0AAW3MVZ6"/>
<dbReference type="GO" id="GO:0085029">
    <property type="term" value="P:extracellular matrix assembly"/>
    <property type="evidence" value="ECO:0007669"/>
    <property type="project" value="TreeGrafter"/>
</dbReference>
<keyword evidence="7 9" id="KW-0472">Membrane</keyword>
<feature type="domain" description="Glycosyltransferase 2-like" evidence="10">
    <location>
        <begin position="47"/>
        <end position="214"/>
    </location>
</feature>
<dbReference type="Pfam" id="PF00535">
    <property type="entry name" value="Glycos_transf_2"/>
    <property type="match status" value="1"/>
</dbReference>
<name>A0AAW3MVZ6_9BURK</name>
<evidence type="ECO:0000256" key="3">
    <source>
        <dbReference type="ARBA" id="ARBA00016636"/>
    </source>
</evidence>
<dbReference type="PANTHER" id="PTHR22913">
    <property type="entry name" value="HYALURONAN SYNTHASE"/>
    <property type="match status" value="1"/>
</dbReference>
<evidence type="ECO:0000256" key="1">
    <source>
        <dbReference type="ARBA" id="ARBA00004236"/>
    </source>
</evidence>
<dbReference type="SUPFAM" id="SSF53448">
    <property type="entry name" value="Nucleotide-diphospho-sugar transferases"/>
    <property type="match status" value="1"/>
</dbReference>
<dbReference type="PANTHER" id="PTHR22913:SF12">
    <property type="entry name" value="MANNURONAN SYNTHASE"/>
    <property type="match status" value="1"/>
</dbReference>
<keyword evidence="6" id="KW-0808">Transferase</keyword>
<keyword evidence="12" id="KW-1185">Reference proteome</keyword>
<comment type="similarity">
    <text evidence="2">Belongs to the NodC/HAS family.</text>
</comment>
<keyword evidence="5" id="KW-0328">Glycosyltransferase</keyword>
<evidence type="ECO:0000256" key="4">
    <source>
        <dbReference type="ARBA" id="ARBA00022475"/>
    </source>
</evidence>
<evidence type="ECO:0000256" key="9">
    <source>
        <dbReference type="SAM" id="Phobius"/>
    </source>
</evidence>
<evidence type="ECO:0000256" key="5">
    <source>
        <dbReference type="ARBA" id="ARBA00022676"/>
    </source>
</evidence>
<dbReference type="RefSeq" id="WP_059954206.1">
    <property type="nucleotide sequence ID" value="NZ_LPBJ01000047.1"/>
</dbReference>
<evidence type="ECO:0000313" key="12">
    <source>
        <dbReference type="Proteomes" id="UP000056453"/>
    </source>
</evidence>
<organism evidence="11 12">
    <name type="scientific">Burkholderia ubonensis</name>
    <dbReference type="NCBI Taxonomy" id="101571"/>
    <lineage>
        <taxon>Bacteria</taxon>
        <taxon>Pseudomonadati</taxon>
        <taxon>Pseudomonadota</taxon>
        <taxon>Betaproteobacteria</taxon>
        <taxon>Burkholderiales</taxon>
        <taxon>Burkholderiaceae</taxon>
        <taxon>Burkholderia</taxon>
        <taxon>Burkholderia cepacia complex</taxon>
    </lineage>
</organism>
<evidence type="ECO:0000256" key="6">
    <source>
        <dbReference type="ARBA" id="ARBA00022679"/>
    </source>
</evidence>
<sequence>MYDSHLATWMLLPFILLLLTSVGGFILRVTTNVARPVRDYSYQPKVSVLLPVYNEGAHVLDTINSILEADWPKDRLEIVAIDDCSSDDSYDYMLKAQAQHGDRLFVSKNDVNSGKHITLTSALTKATGEVVICIDSDCIFDKNVIRELVSCFADPKVGAVGGHIGVSNVNESVYTRAQAILYFLTFQVGKMVQNAQNSVFCISGCLFAVRREVFVDVEEEVRERNWFGVKVRDGEDRFMTERILLRGWKTIINPAAVCWTAVPATMGQLFNQQLRWRRSTLRALFDALIETPSYIRVLGARRYLTRIVPDLATLLLALVGLTTIPVYGIGTFLDAMGATFVTSYVFHVAKALIYNLGIKFYAKGSEPIEHPMLVGLAGAWFFMDRIVLTVLALFTFDVGTWGTREVNTPQKTGEQQNAA</sequence>
<dbReference type="InterPro" id="IPR029044">
    <property type="entry name" value="Nucleotide-diphossugar_trans"/>
</dbReference>
<gene>
    <name evidence="11" type="ORF">WJ96_05955</name>
</gene>
<keyword evidence="9" id="KW-1133">Transmembrane helix</keyword>
<protein>
    <recommendedName>
        <fullName evidence="3">N-acetylglucosaminyltransferase</fullName>
    </recommendedName>
    <alternativeName>
        <fullName evidence="8">Nodulation protein C</fullName>
    </alternativeName>
</protein>
<evidence type="ECO:0000313" key="11">
    <source>
        <dbReference type="EMBL" id="KVP98113.1"/>
    </source>
</evidence>
<proteinExistence type="inferred from homology"/>
<evidence type="ECO:0000256" key="7">
    <source>
        <dbReference type="ARBA" id="ARBA00023136"/>
    </source>
</evidence>